<feature type="compositionally biased region" description="Basic and acidic residues" evidence="8">
    <location>
        <begin position="104"/>
        <end position="116"/>
    </location>
</feature>
<keyword evidence="2" id="KW-0677">Repeat</keyword>
<evidence type="ECO:0000256" key="3">
    <source>
        <dbReference type="ARBA" id="ARBA00022771"/>
    </source>
</evidence>
<evidence type="ECO:0000259" key="9">
    <source>
        <dbReference type="PROSITE" id="PS50157"/>
    </source>
</evidence>
<comment type="subcellular location">
    <subcellularLocation>
        <location evidence="7">Nucleus</location>
    </subcellularLocation>
</comment>
<feature type="compositionally biased region" description="Low complexity" evidence="8">
    <location>
        <begin position="177"/>
        <end position="199"/>
    </location>
</feature>
<dbReference type="Pfam" id="PF02023">
    <property type="entry name" value="SCAN"/>
    <property type="match status" value="1"/>
</dbReference>
<keyword evidence="4" id="KW-0862">Zinc</keyword>
<protein>
    <submittedName>
        <fullName evidence="11">Zinc finger and SCAN domain containing 1</fullName>
    </submittedName>
</protein>
<dbReference type="InterPro" id="IPR038269">
    <property type="entry name" value="SCAN_sf"/>
</dbReference>
<dbReference type="GO" id="GO:0000981">
    <property type="term" value="F:DNA-binding transcription factor activity, RNA polymerase II-specific"/>
    <property type="evidence" value="ECO:0007669"/>
    <property type="project" value="TreeGrafter"/>
</dbReference>
<keyword evidence="3 6" id="KW-0863">Zinc-finger</keyword>
<dbReference type="GO" id="GO:0005634">
    <property type="term" value="C:nucleus"/>
    <property type="evidence" value="ECO:0007669"/>
    <property type="project" value="UniProtKB-SubCell"/>
</dbReference>
<dbReference type="PANTHER" id="PTHR23226:SF332">
    <property type="entry name" value="ZINC FINGER AND SCAN DOMAIN-CONTAINING PROTEIN 1"/>
    <property type="match status" value="1"/>
</dbReference>
<evidence type="ECO:0000256" key="7">
    <source>
        <dbReference type="PROSITE-ProRule" id="PRU00187"/>
    </source>
</evidence>
<evidence type="ECO:0000256" key="8">
    <source>
        <dbReference type="SAM" id="MobiDB-lite"/>
    </source>
</evidence>
<evidence type="ECO:0000256" key="2">
    <source>
        <dbReference type="ARBA" id="ARBA00022737"/>
    </source>
</evidence>
<feature type="region of interest" description="Disordered" evidence="8">
    <location>
        <begin position="529"/>
        <end position="568"/>
    </location>
</feature>
<feature type="domain" description="C2H2-type" evidence="9">
    <location>
        <begin position="674"/>
        <end position="701"/>
    </location>
</feature>
<dbReference type="GeneTree" id="ENSGT00940000164008"/>
<dbReference type="PANTHER" id="PTHR23226">
    <property type="entry name" value="ZINC FINGER AND SCAN DOMAIN-CONTAINING"/>
    <property type="match status" value="1"/>
</dbReference>
<dbReference type="FunFam" id="3.30.160.60:FF:000446">
    <property type="entry name" value="Zinc finger protein"/>
    <property type="match status" value="1"/>
</dbReference>
<dbReference type="STRING" id="9541.ENSMFAP00000015980"/>
<dbReference type="InterPro" id="IPR013087">
    <property type="entry name" value="Znf_C2H2_type"/>
</dbReference>
<dbReference type="VEuPathDB" id="HostDB:ENSMFAG00000031193"/>
<reference evidence="11" key="3">
    <citation type="submission" date="2025-09" db="UniProtKB">
        <authorList>
            <consortium name="Ensembl"/>
        </authorList>
    </citation>
    <scope>IDENTIFICATION</scope>
</reference>
<evidence type="ECO:0000256" key="6">
    <source>
        <dbReference type="PROSITE-ProRule" id="PRU00042"/>
    </source>
</evidence>
<organism evidence="11 12">
    <name type="scientific">Macaca fascicularis</name>
    <name type="common">Crab-eating macaque</name>
    <name type="synonym">Cynomolgus monkey</name>
    <dbReference type="NCBI Taxonomy" id="9541"/>
    <lineage>
        <taxon>Eukaryota</taxon>
        <taxon>Metazoa</taxon>
        <taxon>Chordata</taxon>
        <taxon>Craniata</taxon>
        <taxon>Vertebrata</taxon>
        <taxon>Euteleostomi</taxon>
        <taxon>Mammalia</taxon>
        <taxon>Eutheria</taxon>
        <taxon>Euarchontoglires</taxon>
        <taxon>Primates</taxon>
        <taxon>Haplorrhini</taxon>
        <taxon>Catarrhini</taxon>
        <taxon>Cercopithecidae</taxon>
        <taxon>Cercopithecinae</taxon>
        <taxon>Macaca</taxon>
    </lineage>
</organism>
<keyword evidence="5 7" id="KW-0539">Nucleus</keyword>
<dbReference type="Ensembl" id="ENSMFAT00000066510.2">
    <property type="protein sequence ID" value="ENSMFAP00000015980.2"/>
    <property type="gene ID" value="ENSMFAG00000031193.2"/>
</dbReference>
<evidence type="ECO:0000256" key="5">
    <source>
        <dbReference type="ARBA" id="ARBA00023242"/>
    </source>
</evidence>
<dbReference type="GO" id="GO:0000978">
    <property type="term" value="F:RNA polymerase II cis-regulatory region sequence-specific DNA binding"/>
    <property type="evidence" value="ECO:0007669"/>
    <property type="project" value="TreeGrafter"/>
</dbReference>
<evidence type="ECO:0000259" key="10">
    <source>
        <dbReference type="PROSITE" id="PS50804"/>
    </source>
</evidence>
<keyword evidence="12" id="KW-1185">Reference proteome</keyword>
<dbReference type="Gene3D" id="1.10.4020.10">
    <property type="entry name" value="DNA breaking-rejoining enzymes"/>
    <property type="match status" value="1"/>
</dbReference>
<feature type="region of interest" description="Disordered" evidence="8">
    <location>
        <begin position="275"/>
        <end position="343"/>
    </location>
</feature>
<evidence type="ECO:0000313" key="11">
    <source>
        <dbReference type="Ensembl" id="ENSMFAP00000015980.2"/>
    </source>
</evidence>
<dbReference type="Gene3D" id="3.30.160.60">
    <property type="entry name" value="Classic Zinc Finger"/>
    <property type="match status" value="3"/>
</dbReference>
<sequence length="702" mass="75838">MNGVIRPINGLRSILITCFQSYRPKFPPQDRRGRDAAEARPGLTWLAAAGPPLKAAQQARGRLAWGVWLCPAPTSGPAVRLGAPGAASGTKARGADVQSSPRPVRPDKEERPEAGGRRQAAGWRAEGNEGAKPARKGQAQDPPWHRLSPPALPTPEPRSYRSPTARAKASPQPRTMAAAPRLRPGRAAGSSGSWSSRRALPASGSCAAVTAAWAALPRTALLGRGRDHSGSCVEAGGRVDYVVPARDHPLPPPPPTAKGPGPLIADSARLPHWLCPEPLGIQSTHTPQTGPVAREMLPRPKAPASPRRPQTPTLSEQDADPGPASPRDTEAQRLRSGSSSTTWRAGLTSLGQLWTLCRQWLRPEARSKEQMLELLVLEQFLGALPSKMRTWVQSQGPRSCREAASLVEDLTQMCQQEVLVSLDSVEHQDWSFGEEEDGKSPRSQREPSQASELILDAAAAAPALPEESEWLEPTQLLQSLHTRAEAEAPHAPGLLGSRARLSLKPCIWDEPEDLLAGPSSDLRAEGAVISSLKGPSAQRISPRRRNRNTDQSVRHQPSLKHTKGGTQEAAAAVSATLRGPRGGRPFQCADCGMVFTWVTHFIEHQKTHREEGPFPCPECGRVFLHSSVLAEHGKIHLLEPPRKKVPRSKGPRESAPPRDGAQGSVAPRSPKRPFQCSVCGKAFPWMVHLIDHQKLHTAHGHM</sequence>
<dbReference type="PROSITE" id="PS50804">
    <property type="entry name" value="SCAN_BOX"/>
    <property type="match status" value="1"/>
</dbReference>
<accession>A0A2K5UUD4</accession>
<dbReference type="PROSITE" id="PS50157">
    <property type="entry name" value="ZINC_FINGER_C2H2_2"/>
    <property type="match status" value="3"/>
</dbReference>
<name>A0A2K5UUD4_MACFA</name>
<dbReference type="SUPFAM" id="SSF47353">
    <property type="entry name" value="Retrovirus capsid dimerization domain-like"/>
    <property type="match status" value="1"/>
</dbReference>
<feature type="region of interest" description="Disordered" evidence="8">
    <location>
        <begin position="430"/>
        <end position="450"/>
    </location>
</feature>
<dbReference type="InterPro" id="IPR036236">
    <property type="entry name" value="Znf_C2H2_sf"/>
</dbReference>
<evidence type="ECO:0000313" key="12">
    <source>
        <dbReference type="Proteomes" id="UP000233100"/>
    </source>
</evidence>
<evidence type="ECO:0000256" key="1">
    <source>
        <dbReference type="ARBA" id="ARBA00022723"/>
    </source>
</evidence>
<feature type="domain" description="C2H2-type" evidence="9">
    <location>
        <begin position="586"/>
        <end position="613"/>
    </location>
</feature>
<dbReference type="GO" id="GO:0008270">
    <property type="term" value="F:zinc ion binding"/>
    <property type="evidence" value="ECO:0007669"/>
    <property type="project" value="UniProtKB-KW"/>
</dbReference>
<keyword evidence="1" id="KW-0479">Metal-binding</keyword>
<dbReference type="PROSITE" id="PS00028">
    <property type="entry name" value="ZINC_FINGER_C2H2_1"/>
    <property type="match status" value="3"/>
</dbReference>
<feature type="domain" description="C2H2-type" evidence="9">
    <location>
        <begin position="614"/>
        <end position="641"/>
    </location>
</feature>
<dbReference type="SMART" id="SM00431">
    <property type="entry name" value="SCAN"/>
    <property type="match status" value="1"/>
</dbReference>
<reference evidence="11 12" key="1">
    <citation type="submission" date="2013-03" db="EMBL/GenBank/DDBJ databases">
        <authorList>
            <person name="Warren W."/>
            <person name="Wilson R.K."/>
        </authorList>
    </citation>
    <scope>NUCLEOTIDE SEQUENCE</scope>
</reference>
<dbReference type="InterPro" id="IPR003309">
    <property type="entry name" value="SCAN_dom"/>
</dbReference>
<reference evidence="11" key="2">
    <citation type="submission" date="2025-08" db="UniProtKB">
        <authorList>
            <consortium name="Ensembl"/>
        </authorList>
    </citation>
    <scope>IDENTIFICATION</scope>
</reference>
<dbReference type="SUPFAM" id="SSF57667">
    <property type="entry name" value="beta-beta-alpha zinc fingers"/>
    <property type="match status" value="2"/>
</dbReference>
<dbReference type="Proteomes" id="UP000233100">
    <property type="component" value="Chromosome 19"/>
</dbReference>
<dbReference type="CDD" id="cd07936">
    <property type="entry name" value="SCAN"/>
    <property type="match status" value="1"/>
</dbReference>
<dbReference type="SMART" id="SM00355">
    <property type="entry name" value="ZnF_C2H2"/>
    <property type="match status" value="3"/>
</dbReference>
<dbReference type="FunFam" id="3.30.160.60:FF:001604">
    <property type="entry name" value="Zinc finger and SCAN domain containing 1"/>
    <property type="match status" value="2"/>
</dbReference>
<feature type="region of interest" description="Disordered" evidence="8">
    <location>
        <begin position="80"/>
        <end position="199"/>
    </location>
</feature>
<evidence type="ECO:0000256" key="4">
    <source>
        <dbReference type="ARBA" id="ARBA00022833"/>
    </source>
</evidence>
<gene>
    <name evidence="11" type="primary">ZSCAN1</name>
</gene>
<dbReference type="AlphaFoldDB" id="A0A2K5UUD4"/>
<proteinExistence type="predicted"/>
<feature type="domain" description="SCAN box" evidence="10">
    <location>
        <begin position="349"/>
        <end position="410"/>
    </location>
</feature>
<feature type="region of interest" description="Disordered" evidence="8">
    <location>
        <begin position="639"/>
        <end position="673"/>
    </location>
</feature>